<evidence type="ECO:0000256" key="6">
    <source>
        <dbReference type="ARBA" id="ARBA00022801"/>
    </source>
</evidence>
<keyword evidence="6 9" id="KW-0378">Hydrolase</keyword>
<dbReference type="PANTHER" id="PTHR33695">
    <property type="entry name" value="LIPOPROTEIN SIGNAL PEPTIDASE"/>
    <property type="match status" value="1"/>
</dbReference>
<evidence type="ECO:0000256" key="11">
    <source>
        <dbReference type="RuleBase" id="RU004181"/>
    </source>
</evidence>
<keyword evidence="14" id="KW-1185">Reference proteome</keyword>
<name>A0A516GFJ2_9MICO</name>
<dbReference type="PANTHER" id="PTHR33695:SF1">
    <property type="entry name" value="LIPOPROTEIN SIGNAL PEPTIDASE"/>
    <property type="match status" value="1"/>
</dbReference>
<dbReference type="GO" id="GO:0006508">
    <property type="term" value="P:proteolysis"/>
    <property type="evidence" value="ECO:0007669"/>
    <property type="project" value="UniProtKB-KW"/>
</dbReference>
<feature type="transmembrane region" description="Helical" evidence="9">
    <location>
        <begin position="123"/>
        <end position="143"/>
    </location>
</feature>
<evidence type="ECO:0000256" key="1">
    <source>
        <dbReference type="ARBA" id="ARBA00006139"/>
    </source>
</evidence>
<feature type="active site" evidence="9">
    <location>
        <position position="128"/>
    </location>
</feature>
<feature type="compositionally biased region" description="Basic and acidic residues" evidence="12">
    <location>
        <begin position="194"/>
        <end position="203"/>
    </location>
</feature>
<accession>A0A516GFJ2</accession>
<reference evidence="13 14" key="1">
    <citation type="submission" date="2019-07" db="EMBL/GenBank/DDBJ databases">
        <title>complete genome sequencing of Ornithinimicrobium sp. H23M54.</title>
        <authorList>
            <person name="Bae J.-W."/>
            <person name="Lee S.-Y."/>
        </authorList>
    </citation>
    <scope>NUCLEOTIDE SEQUENCE [LARGE SCALE GENOMIC DNA]</scope>
    <source>
        <strain evidence="13 14">H23M54</strain>
    </source>
</reference>
<dbReference type="HAMAP" id="MF_00161">
    <property type="entry name" value="LspA"/>
    <property type="match status" value="1"/>
</dbReference>
<evidence type="ECO:0000256" key="9">
    <source>
        <dbReference type="HAMAP-Rule" id="MF_00161"/>
    </source>
</evidence>
<dbReference type="UniPathway" id="UPA00665"/>
<feature type="transmembrane region" description="Helical" evidence="9">
    <location>
        <begin position="47"/>
        <end position="72"/>
    </location>
</feature>
<dbReference type="EMBL" id="CP041616">
    <property type="protein sequence ID" value="QDO90292.1"/>
    <property type="molecule type" value="Genomic_DNA"/>
</dbReference>
<comment type="subcellular location">
    <subcellularLocation>
        <location evidence="9">Cell membrane</location>
        <topology evidence="9">Multi-pass membrane protein</topology>
    </subcellularLocation>
</comment>
<comment type="pathway">
    <text evidence="9">Protein modification; lipoprotein biosynthesis (signal peptide cleavage).</text>
</comment>
<dbReference type="KEGG" id="orz:FNH13_08200"/>
<feature type="active site" evidence="9">
    <location>
        <position position="114"/>
    </location>
</feature>
<dbReference type="PROSITE" id="PS00855">
    <property type="entry name" value="SPASE_II"/>
    <property type="match status" value="1"/>
</dbReference>
<evidence type="ECO:0000256" key="3">
    <source>
        <dbReference type="ARBA" id="ARBA00022670"/>
    </source>
</evidence>
<proteinExistence type="inferred from homology"/>
<keyword evidence="5 9" id="KW-0064">Aspartyl protease</keyword>
<dbReference type="AlphaFoldDB" id="A0A516GFJ2"/>
<comment type="function">
    <text evidence="9 10">This protein specifically catalyzes the removal of signal peptides from prolipoproteins.</text>
</comment>
<gene>
    <name evidence="9 13" type="primary">lspA</name>
    <name evidence="13" type="ORF">FNH13_08200</name>
</gene>
<evidence type="ECO:0000256" key="7">
    <source>
        <dbReference type="ARBA" id="ARBA00022989"/>
    </source>
</evidence>
<comment type="similarity">
    <text evidence="1 9 11">Belongs to the peptidase A8 family.</text>
</comment>
<dbReference type="Proteomes" id="UP000315395">
    <property type="component" value="Chromosome"/>
</dbReference>
<dbReference type="OrthoDB" id="4308908at2"/>
<feature type="transmembrane region" description="Helical" evidence="9">
    <location>
        <begin position="79"/>
        <end position="98"/>
    </location>
</feature>
<evidence type="ECO:0000313" key="13">
    <source>
        <dbReference type="EMBL" id="QDO90292.1"/>
    </source>
</evidence>
<dbReference type="PRINTS" id="PR00781">
    <property type="entry name" value="LIPOSIGPTASE"/>
</dbReference>
<evidence type="ECO:0000256" key="10">
    <source>
        <dbReference type="RuleBase" id="RU000594"/>
    </source>
</evidence>
<keyword evidence="8 9" id="KW-0472">Membrane</keyword>
<evidence type="ECO:0000256" key="2">
    <source>
        <dbReference type="ARBA" id="ARBA00022475"/>
    </source>
</evidence>
<dbReference type="GO" id="GO:0004190">
    <property type="term" value="F:aspartic-type endopeptidase activity"/>
    <property type="evidence" value="ECO:0007669"/>
    <property type="project" value="UniProtKB-UniRule"/>
</dbReference>
<dbReference type="Pfam" id="PF01252">
    <property type="entry name" value="Peptidase_A8"/>
    <property type="match status" value="1"/>
</dbReference>
<keyword evidence="7 9" id="KW-1133">Transmembrane helix</keyword>
<dbReference type="NCBIfam" id="TIGR00077">
    <property type="entry name" value="lspA"/>
    <property type="match status" value="1"/>
</dbReference>
<dbReference type="InterPro" id="IPR001872">
    <property type="entry name" value="Peptidase_A8"/>
</dbReference>
<keyword evidence="3 9" id="KW-0645">Protease</keyword>
<dbReference type="EC" id="3.4.23.36" evidence="9"/>
<evidence type="ECO:0000256" key="4">
    <source>
        <dbReference type="ARBA" id="ARBA00022692"/>
    </source>
</evidence>
<comment type="catalytic activity">
    <reaction evidence="9 10">
        <text>Release of signal peptides from bacterial membrane prolipoproteins. Hydrolyzes -Xaa-Yaa-Zaa-|-(S,diacylglyceryl)Cys-, in which Xaa is hydrophobic (preferably Leu), and Yaa (Ala or Ser) and Zaa (Gly or Ala) have small, neutral side chains.</text>
        <dbReference type="EC" id="3.4.23.36"/>
    </reaction>
</comment>
<keyword evidence="2 9" id="KW-1003">Cell membrane</keyword>
<organism evidence="13 14">
    <name type="scientific">Ornithinimicrobium ciconiae</name>
    <dbReference type="NCBI Taxonomy" id="2594265"/>
    <lineage>
        <taxon>Bacteria</taxon>
        <taxon>Bacillati</taxon>
        <taxon>Actinomycetota</taxon>
        <taxon>Actinomycetes</taxon>
        <taxon>Micrococcales</taxon>
        <taxon>Ornithinimicrobiaceae</taxon>
        <taxon>Ornithinimicrobium</taxon>
    </lineage>
</organism>
<evidence type="ECO:0000256" key="12">
    <source>
        <dbReference type="SAM" id="MobiDB-lite"/>
    </source>
</evidence>
<evidence type="ECO:0000256" key="8">
    <source>
        <dbReference type="ARBA" id="ARBA00023136"/>
    </source>
</evidence>
<protein>
    <recommendedName>
        <fullName evidence="9">Lipoprotein signal peptidase</fullName>
        <ecNumber evidence="9">3.4.23.36</ecNumber>
    </recommendedName>
    <alternativeName>
        <fullName evidence="9">Prolipoprotein signal peptidase</fullName>
    </alternativeName>
    <alternativeName>
        <fullName evidence="9">Signal peptidase II</fullName>
        <shortName evidence="9">SPase II</shortName>
    </alternativeName>
</protein>
<sequence length="203" mass="21076">MVLAIAAVWVSADQISKTIAEDVLSDGSTRPFIGELLQFHLTYNPGAAFSMGTGSTGLLTILAVAVCSVIVWNARRLGSLGWAIGLGLLLGGALGNLIDRLTREPGFGKGHVVDFLMLPNFPIFNIADVGITSAAVLIGLLALRGTNPDGTRGDGVDDGATAVEDHVATAVEVDDTEAVENGPDRPGDGTTDAAARHTDEERR</sequence>
<comment type="caution">
    <text evidence="9">Lacks conserved residue(s) required for the propagation of feature annotation.</text>
</comment>
<dbReference type="GO" id="GO:0005886">
    <property type="term" value="C:plasma membrane"/>
    <property type="evidence" value="ECO:0007669"/>
    <property type="project" value="UniProtKB-SubCell"/>
</dbReference>
<evidence type="ECO:0000313" key="14">
    <source>
        <dbReference type="Proteomes" id="UP000315395"/>
    </source>
</evidence>
<keyword evidence="4 9" id="KW-0812">Transmembrane</keyword>
<feature type="region of interest" description="Disordered" evidence="12">
    <location>
        <begin position="170"/>
        <end position="203"/>
    </location>
</feature>
<evidence type="ECO:0000256" key="5">
    <source>
        <dbReference type="ARBA" id="ARBA00022750"/>
    </source>
</evidence>